<dbReference type="OrthoDB" id="5120158at2"/>
<dbReference type="AlphaFoldDB" id="A0A4P6EDH6"/>
<keyword evidence="1" id="KW-0732">Signal</keyword>
<dbReference type="EMBL" id="CP035494">
    <property type="protein sequence ID" value="QAY60184.1"/>
    <property type="molecule type" value="Genomic_DNA"/>
</dbReference>
<dbReference type="RefSeq" id="WP_129389064.1">
    <property type="nucleotide sequence ID" value="NZ_CP035494.1"/>
</dbReference>
<sequence>MNKHSTTVAVATSLALLGALTLTGCGAHDGSGFSGRLVFEDKHEAAAVSSPDVPAWVPDDATNIVIDFPGSGSGYLMKFASHEGVTTSKPCVAIAGDPALKPTISTDWWPKKALNDDRLQCDTAQLASDGSEWYVWQTE</sequence>
<protein>
    <recommendedName>
        <fullName evidence="4">Lipoprotein</fullName>
    </recommendedName>
</protein>
<name>A0A4P6EDH6_9MICO</name>
<reference evidence="2 3" key="1">
    <citation type="submission" date="2019-01" db="EMBL/GenBank/DDBJ databases">
        <title>Genome sequencing of strain DFW100M-13.</title>
        <authorList>
            <person name="Heo J."/>
            <person name="Kim S.-J."/>
            <person name="Kim J.-S."/>
            <person name="Hong S.-B."/>
            <person name="Kwon S.-W."/>
        </authorList>
    </citation>
    <scope>NUCLEOTIDE SEQUENCE [LARGE SCALE GENOMIC DNA]</scope>
    <source>
        <strain evidence="2 3">DFW100M-13</strain>
    </source>
</reference>
<evidence type="ECO:0000313" key="3">
    <source>
        <dbReference type="Proteomes" id="UP000293995"/>
    </source>
</evidence>
<organism evidence="2 3">
    <name type="scientific">Microbacterium protaetiae</name>
    <dbReference type="NCBI Taxonomy" id="2509458"/>
    <lineage>
        <taxon>Bacteria</taxon>
        <taxon>Bacillati</taxon>
        <taxon>Actinomycetota</taxon>
        <taxon>Actinomycetes</taxon>
        <taxon>Micrococcales</taxon>
        <taxon>Microbacteriaceae</taxon>
        <taxon>Microbacterium</taxon>
    </lineage>
</organism>
<dbReference type="PROSITE" id="PS51257">
    <property type="entry name" value="PROKAR_LIPOPROTEIN"/>
    <property type="match status" value="1"/>
</dbReference>
<feature type="chain" id="PRO_5020751563" description="Lipoprotein" evidence="1">
    <location>
        <begin position="28"/>
        <end position="139"/>
    </location>
</feature>
<gene>
    <name evidence="2" type="ORF">ET475_09410</name>
</gene>
<accession>A0A4P6EDH6</accession>
<evidence type="ECO:0000313" key="2">
    <source>
        <dbReference type="EMBL" id="QAY60184.1"/>
    </source>
</evidence>
<keyword evidence="3" id="KW-1185">Reference proteome</keyword>
<proteinExistence type="predicted"/>
<dbReference type="Proteomes" id="UP000293995">
    <property type="component" value="Chromosome"/>
</dbReference>
<feature type="signal peptide" evidence="1">
    <location>
        <begin position="1"/>
        <end position="27"/>
    </location>
</feature>
<dbReference type="KEGG" id="mprt:ET475_09410"/>
<evidence type="ECO:0000256" key="1">
    <source>
        <dbReference type="SAM" id="SignalP"/>
    </source>
</evidence>
<evidence type="ECO:0008006" key="4">
    <source>
        <dbReference type="Google" id="ProtNLM"/>
    </source>
</evidence>